<dbReference type="Pfam" id="PF00190">
    <property type="entry name" value="Cupin_1"/>
    <property type="match status" value="1"/>
</dbReference>
<protein>
    <recommendedName>
        <fullName evidence="1">Cupin type-1 domain-containing protein</fullName>
    </recommendedName>
</protein>
<evidence type="ECO:0000313" key="2">
    <source>
        <dbReference type="EMBL" id="CAF1636637.1"/>
    </source>
</evidence>
<name>A0A816DME5_9BILA</name>
<accession>A0A816DME5</accession>
<dbReference type="OrthoDB" id="1921208at2759"/>
<sequence>RSDVITYVLEGHVRLGFVVQTRGKLIENILSPGMGMIIPKGALSYIENLNCTSASILSTFSSNDFGGSLLPSLFLYTLPEHITRAAFGDITSAEYQKMKETIIDNQVFSVNSQCLEACKN</sequence>
<keyword evidence="4" id="KW-1185">Reference proteome</keyword>
<dbReference type="EMBL" id="CAJOBC010114101">
    <property type="protein sequence ID" value="CAF4543310.1"/>
    <property type="molecule type" value="Genomic_DNA"/>
</dbReference>
<dbReference type="Gene3D" id="2.60.120.10">
    <property type="entry name" value="Jelly Rolls"/>
    <property type="match status" value="1"/>
</dbReference>
<dbReference type="Proteomes" id="UP000681722">
    <property type="component" value="Unassembled WGS sequence"/>
</dbReference>
<evidence type="ECO:0000259" key="1">
    <source>
        <dbReference type="Pfam" id="PF00190"/>
    </source>
</evidence>
<gene>
    <name evidence="2" type="ORF">GPM918_LOCUS44692</name>
    <name evidence="3" type="ORF">SRO942_LOCUS46681</name>
</gene>
<dbReference type="AlphaFoldDB" id="A0A816DME5"/>
<dbReference type="InterPro" id="IPR011051">
    <property type="entry name" value="RmlC_Cupin_sf"/>
</dbReference>
<evidence type="ECO:0000313" key="3">
    <source>
        <dbReference type="EMBL" id="CAF4543310.1"/>
    </source>
</evidence>
<dbReference type="SUPFAM" id="SSF51182">
    <property type="entry name" value="RmlC-like cupins"/>
    <property type="match status" value="1"/>
</dbReference>
<evidence type="ECO:0000313" key="4">
    <source>
        <dbReference type="Proteomes" id="UP000663829"/>
    </source>
</evidence>
<organism evidence="2 4">
    <name type="scientific">Didymodactylos carnosus</name>
    <dbReference type="NCBI Taxonomy" id="1234261"/>
    <lineage>
        <taxon>Eukaryota</taxon>
        <taxon>Metazoa</taxon>
        <taxon>Spiralia</taxon>
        <taxon>Gnathifera</taxon>
        <taxon>Rotifera</taxon>
        <taxon>Eurotatoria</taxon>
        <taxon>Bdelloidea</taxon>
        <taxon>Philodinida</taxon>
        <taxon>Philodinidae</taxon>
        <taxon>Didymodactylos</taxon>
    </lineage>
</organism>
<dbReference type="InterPro" id="IPR014710">
    <property type="entry name" value="RmlC-like_jellyroll"/>
</dbReference>
<feature type="non-terminal residue" evidence="2">
    <location>
        <position position="1"/>
    </location>
</feature>
<feature type="domain" description="Cupin type-1" evidence="1">
    <location>
        <begin position="2"/>
        <end position="88"/>
    </location>
</feature>
<dbReference type="Proteomes" id="UP000663829">
    <property type="component" value="Unassembled WGS sequence"/>
</dbReference>
<proteinExistence type="predicted"/>
<dbReference type="EMBL" id="CAJNOQ010045681">
    <property type="protein sequence ID" value="CAF1636637.1"/>
    <property type="molecule type" value="Genomic_DNA"/>
</dbReference>
<dbReference type="InterPro" id="IPR006045">
    <property type="entry name" value="Cupin_1"/>
</dbReference>
<reference evidence="2" key="1">
    <citation type="submission" date="2021-02" db="EMBL/GenBank/DDBJ databases">
        <authorList>
            <person name="Nowell W R."/>
        </authorList>
    </citation>
    <scope>NUCLEOTIDE SEQUENCE</scope>
</reference>
<comment type="caution">
    <text evidence="2">The sequence shown here is derived from an EMBL/GenBank/DDBJ whole genome shotgun (WGS) entry which is preliminary data.</text>
</comment>